<reference evidence="1" key="1">
    <citation type="journal article" date="2021" name="Proc. Natl. Acad. Sci. U.S.A.">
        <title>A Catalog of Tens of Thousands of Viruses from Human Metagenomes Reveals Hidden Associations with Chronic Diseases.</title>
        <authorList>
            <person name="Tisza M.J."/>
            <person name="Buck C.B."/>
        </authorList>
    </citation>
    <scope>NUCLEOTIDE SEQUENCE</scope>
    <source>
        <strain evidence="1">CtNQV2</strain>
    </source>
</reference>
<evidence type="ECO:0000313" key="1">
    <source>
        <dbReference type="EMBL" id="DAF44150.1"/>
    </source>
</evidence>
<name>A0A8S5RZH8_9CAUD</name>
<proteinExistence type="predicted"/>
<dbReference type="EMBL" id="BK032510">
    <property type="protein sequence ID" value="DAF44150.1"/>
    <property type="molecule type" value="Genomic_DNA"/>
</dbReference>
<accession>A0A8S5RZH8</accession>
<protein>
    <submittedName>
        <fullName evidence="1">Uncharacterized protein</fullName>
    </submittedName>
</protein>
<organism evidence="1">
    <name type="scientific">Myoviridae sp. ctNQV2</name>
    <dbReference type="NCBI Taxonomy" id="2827683"/>
    <lineage>
        <taxon>Viruses</taxon>
        <taxon>Duplodnaviria</taxon>
        <taxon>Heunggongvirae</taxon>
        <taxon>Uroviricota</taxon>
        <taxon>Caudoviricetes</taxon>
    </lineage>
</organism>
<sequence>MDNGAILNRETCYYKSCDNLDFVAPPKSD</sequence>